<evidence type="ECO:0000313" key="2">
    <source>
        <dbReference type="Proteomes" id="UP001628281"/>
    </source>
</evidence>
<dbReference type="EMBL" id="JBJLSN010000011">
    <property type="protein sequence ID" value="MFL7901528.1"/>
    <property type="molecule type" value="Genomic_DNA"/>
</dbReference>
<accession>A0ABW8V5Q7</accession>
<comment type="caution">
    <text evidence="1">The sequence shown here is derived from an EMBL/GenBank/DDBJ whole genome shotgun (WGS) entry which is preliminary data.</text>
</comment>
<organism evidence="1 2">
    <name type="scientific">Azospirillum argentinense</name>
    <dbReference type="NCBI Taxonomy" id="2970906"/>
    <lineage>
        <taxon>Bacteria</taxon>
        <taxon>Pseudomonadati</taxon>
        <taxon>Pseudomonadota</taxon>
        <taxon>Alphaproteobacteria</taxon>
        <taxon>Rhodospirillales</taxon>
        <taxon>Azospirillaceae</taxon>
        <taxon>Azospirillum</taxon>
    </lineage>
</organism>
<evidence type="ECO:0008006" key="3">
    <source>
        <dbReference type="Google" id="ProtNLM"/>
    </source>
</evidence>
<name>A0ABW8V5Q7_9PROT</name>
<protein>
    <recommendedName>
        <fullName evidence="3">XRE family transcriptional regulator</fullName>
    </recommendedName>
</protein>
<dbReference type="Proteomes" id="UP001628281">
    <property type="component" value="Unassembled WGS sequence"/>
</dbReference>
<evidence type="ECO:0000313" key="1">
    <source>
        <dbReference type="EMBL" id="MFL7901528.1"/>
    </source>
</evidence>
<dbReference type="RefSeq" id="WP_407823991.1">
    <property type="nucleotide sequence ID" value="NZ_JBJLSN010000011.1"/>
</dbReference>
<gene>
    <name evidence="1" type="ORF">ACJ41P_10375</name>
</gene>
<reference evidence="1 2" key="1">
    <citation type="submission" date="2024-11" db="EMBL/GenBank/DDBJ databases">
        <title>Draft genome sequences of two bacteria associated to sugarcane roots in Colombia.</title>
        <authorList>
            <person name="Pardo-Diaz S."/>
            <person name="Masmela-Mendoza J."/>
            <person name="Delgadillo-Duran P."/>
            <person name="Bautista E.J."/>
            <person name="Rojas-Tapias D.F."/>
        </authorList>
    </citation>
    <scope>NUCLEOTIDE SEQUENCE [LARGE SCALE GENOMIC DNA]</scope>
    <source>
        <strain evidence="1 2">Ap18</strain>
    </source>
</reference>
<sequence length="176" mass="19406">MHEVIGLHAPCLHFDANSASAKFASVCNRHLHGNRHNGGMTAEQQERDRLQAALLDFWEANQKVGLKSVRQWAIASGLSPSTINPVLKGTANKRLEDETYFKLAVGASKLLLREVTVDELQGEMSIEGSPQLNGRLRRALAALKRIPADRLDEEIAALEARANLIEETRKPPPQDA</sequence>
<proteinExistence type="predicted"/>
<keyword evidence="2" id="KW-1185">Reference proteome</keyword>